<evidence type="ECO:0000256" key="8">
    <source>
        <dbReference type="ARBA" id="ARBA00022989"/>
    </source>
</evidence>
<comment type="similarity">
    <text evidence="2">Belongs to the ABC transporter superfamily.</text>
</comment>
<sequence>MHVEADQGAWALALALRLIGIVADPGAIRHATGRSDALDLDDLIRAARAFPVKAGRARSSIRRLAKTPLPAIARLTDGRYVVIGRVTAEEGVLVQGAADPVPRLVPFADFEREWSGDLILLAKRAALGDPGRRFDLSWFWGAVRKYRSIFAEVLLASFVVQLFALATPIVFQTVIDKVLVHRGFSTLEVMVAGLVLIAAFDALLSGLRTHLFSHTSNRIDVELGARVFGHLVRLPLAYFEARRVGDSVARVRELETIRQFITGSSLTLVLDLAFGTVFIGVMFLYSATLAWIVVGSLPLYALLSIVTTPAFRRRLDEKFRRGAENQAFLVESVTGIETVKAMAVEPQMRRRWEEQLAAYVSAAFAATSIGNWATQSANLINKCVGAATLFFGAGLVIANRLTVGELVAFNMLASQVSGPVLRLVQVWQDFHQVRLSVERLGDILDTPVEPATTASDDRPPLDGRIEFERVTFRYGIDGPPVLRDLTLSIPAGQVIGVVGASGSGKSTLAKLVQRLYQPESGRVLVDGTDATLLDPAWLRRQIGVVLQENVLFNRSVRENIALIDPAMPIERVIAAARLAGAHDFIVRMPRGYDTSIGERGVSLSGGQRQRIAIARALVGDPRILIFDEATSALDYESESIIQTNMREIVAGRTVIVIAHRLSTVRSADRILTIEDGRIVEDGSHDDLVAKNGRYAALNRIQSTGR</sequence>
<dbReference type="GO" id="GO:0030253">
    <property type="term" value="P:protein secretion by the type I secretion system"/>
    <property type="evidence" value="ECO:0007669"/>
    <property type="project" value="InterPro"/>
</dbReference>
<dbReference type="Pfam" id="PF00664">
    <property type="entry name" value="ABC_membrane"/>
    <property type="match status" value="1"/>
</dbReference>
<dbReference type="EMBL" id="SJFN01000009">
    <property type="protein sequence ID" value="TBW38997.1"/>
    <property type="molecule type" value="Genomic_DNA"/>
</dbReference>
<dbReference type="OrthoDB" id="9787557at2"/>
<dbReference type="FunFam" id="1.20.1560.10:FF:000056">
    <property type="entry name" value="Alpha-hemolysin translocation ATP-binding protein HlyB"/>
    <property type="match status" value="1"/>
</dbReference>
<dbReference type="PANTHER" id="PTHR24221">
    <property type="entry name" value="ATP-BINDING CASSETTE SUB-FAMILY B"/>
    <property type="match status" value="1"/>
</dbReference>
<dbReference type="AlphaFoldDB" id="A0A4Q9VSM0"/>
<dbReference type="CDD" id="cd18588">
    <property type="entry name" value="ABC_6TM_CyaB_HlyB_like"/>
    <property type="match status" value="1"/>
</dbReference>
<dbReference type="SUPFAM" id="SSF90123">
    <property type="entry name" value="ABC transporter transmembrane region"/>
    <property type="match status" value="1"/>
</dbReference>
<dbReference type="Pfam" id="PF03412">
    <property type="entry name" value="Peptidase_C39"/>
    <property type="match status" value="1"/>
</dbReference>
<proteinExistence type="inferred from homology"/>
<evidence type="ECO:0000313" key="14">
    <source>
        <dbReference type="EMBL" id="TBW38997.1"/>
    </source>
</evidence>
<evidence type="ECO:0000256" key="4">
    <source>
        <dbReference type="ARBA" id="ARBA00022475"/>
    </source>
</evidence>
<dbReference type="InterPro" id="IPR027417">
    <property type="entry name" value="P-loop_NTPase"/>
</dbReference>
<dbReference type="GO" id="GO:0140359">
    <property type="term" value="F:ABC-type transporter activity"/>
    <property type="evidence" value="ECO:0007669"/>
    <property type="project" value="InterPro"/>
</dbReference>
<evidence type="ECO:0000259" key="11">
    <source>
        <dbReference type="PROSITE" id="PS50893"/>
    </source>
</evidence>
<dbReference type="GO" id="GO:0005524">
    <property type="term" value="F:ATP binding"/>
    <property type="evidence" value="ECO:0007669"/>
    <property type="project" value="UniProtKB-KW"/>
</dbReference>
<protein>
    <submittedName>
        <fullName evidence="14">Type I secretion system permease/ATPase</fullName>
    </submittedName>
</protein>
<feature type="domain" description="ABC transmembrane type-1" evidence="12">
    <location>
        <begin position="153"/>
        <end position="432"/>
    </location>
</feature>
<dbReference type="RefSeq" id="WP_131307866.1">
    <property type="nucleotide sequence ID" value="NZ_SJFN01000009.1"/>
</dbReference>
<dbReference type="InterPro" id="IPR005074">
    <property type="entry name" value="Peptidase_C39"/>
</dbReference>
<dbReference type="PROSITE" id="PS00211">
    <property type="entry name" value="ABC_TRANSPORTER_1"/>
    <property type="match status" value="1"/>
</dbReference>
<feature type="domain" description="Peptidase C39" evidence="13">
    <location>
        <begin position="2"/>
        <end position="121"/>
    </location>
</feature>
<gene>
    <name evidence="14" type="ORF">EYW49_07655</name>
</gene>
<evidence type="ECO:0000259" key="12">
    <source>
        <dbReference type="PROSITE" id="PS50929"/>
    </source>
</evidence>
<organism evidence="14 15">
    <name type="scientific">Siculibacillus lacustris</name>
    <dbReference type="NCBI Taxonomy" id="1549641"/>
    <lineage>
        <taxon>Bacteria</taxon>
        <taxon>Pseudomonadati</taxon>
        <taxon>Pseudomonadota</taxon>
        <taxon>Alphaproteobacteria</taxon>
        <taxon>Hyphomicrobiales</taxon>
        <taxon>Ancalomicrobiaceae</taxon>
        <taxon>Siculibacillus</taxon>
    </lineage>
</organism>
<evidence type="ECO:0000256" key="5">
    <source>
        <dbReference type="ARBA" id="ARBA00022692"/>
    </source>
</evidence>
<comment type="subcellular location">
    <subcellularLocation>
        <location evidence="1">Cell membrane</location>
        <topology evidence="1">Multi-pass membrane protein</topology>
    </subcellularLocation>
</comment>
<dbReference type="InterPro" id="IPR003439">
    <property type="entry name" value="ABC_transporter-like_ATP-bd"/>
</dbReference>
<accession>A0A4Q9VSM0</accession>
<evidence type="ECO:0000313" key="15">
    <source>
        <dbReference type="Proteomes" id="UP000292781"/>
    </source>
</evidence>
<keyword evidence="5 10" id="KW-0812">Transmembrane</keyword>
<reference evidence="14 15" key="1">
    <citation type="submission" date="2019-02" db="EMBL/GenBank/DDBJ databases">
        <title>Siculibacillus lacustris gen. nov., sp. nov., a new rosette-forming bacterium isolated from a freshwater crater lake (Lake St. Ana, Romania).</title>
        <authorList>
            <person name="Felfoldi T."/>
            <person name="Marton Z."/>
            <person name="Szabo A."/>
            <person name="Mentes A."/>
            <person name="Boka K."/>
            <person name="Marialigeti K."/>
            <person name="Mathe I."/>
            <person name="Koncz M."/>
            <person name="Schumann P."/>
            <person name="Toth E."/>
        </authorList>
    </citation>
    <scope>NUCLEOTIDE SEQUENCE [LARGE SCALE GENOMIC DNA]</scope>
    <source>
        <strain evidence="14 15">SA-279</strain>
    </source>
</reference>
<dbReference type="SUPFAM" id="SSF52540">
    <property type="entry name" value="P-loop containing nucleoside triphosphate hydrolases"/>
    <property type="match status" value="1"/>
</dbReference>
<dbReference type="PROSITE" id="PS50929">
    <property type="entry name" value="ABC_TM1F"/>
    <property type="match status" value="1"/>
</dbReference>
<dbReference type="NCBIfam" id="TIGR01846">
    <property type="entry name" value="type_I_sec_HlyB"/>
    <property type="match status" value="1"/>
</dbReference>
<feature type="transmembrane region" description="Helical" evidence="10">
    <location>
        <begin position="260"/>
        <end position="283"/>
    </location>
</feature>
<dbReference type="Gene3D" id="3.90.70.10">
    <property type="entry name" value="Cysteine proteinases"/>
    <property type="match status" value="1"/>
</dbReference>
<keyword evidence="3" id="KW-0813">Transport</keyword>
<dbReference type="InterPro" id="IPR011527">
    <property type="entry name" value="ABC1_TM_dom"/>
</dbReference>
<evidence type="ECO:0000256" key="6">
    <source>
        <dbReference type="ARBA" id="ARBA00022741"/>
    </source>
</evidence>
<evidence type="ECO:0000256" key="3">
    <source>
        <dbReference type="ARBA" id="ARBA00022448"/>
    </source>
</evidence>
<dbReference type="GO" id="GO:0005886">
    <property type="term" value="C:plasma membrane"/>
    <property type="evidence" value="ECO:0007669"/>
    <property type="project" value="UniProtKB-SubCell"/>
</dbReference>
<dbReference type="SMART" id="SM00382">
    <property type="entry name" value="AAA"/>
    <property type="match status" value="1"/>
</dbReference>
<keyword evidence="8 10" id="KW-1133">Transmembrane helix</keyword>
<dbReference type="Gene3D" id="1.20.1560.10">
    <property type="entry name" value="ABC transporter type 1, transmembrane domain"/>
    <property type="match status" value="1"/>
</dbReference>
<dbReference type="InterPro" id="IPR039421">
    <property type="entry name" value="Type_1_exporter"/>
</dbReference>
<dbReference type="PANTHER" id="PTHR24221:SF647">
    <property type="entry name" value="BLL6336 PROTEIN"/>
    <property type="match status" value="1"/>
</dbReference>
<feature type="domain" description="ABC transporter" evidence="11">
    <location>
        <begin position="465"/>
        <end position="700"/>
    </location>
</feature>
<feature type="transmembrane region" description="Helical" evidence="10">
    <location>
        <begin position="289"/>
        <end position="311"/>
    </location>
</feature>
<dbReference type="Proteomes" id="UP000292781">
    <property type="component" value="Unassembled WGS sequence"/>
</dbReference>
<dbReference type="InterPro" id="IPR036640">
    <property type="entry name" value="ABC1_TM_sf"/>
</dbReference>
<dbReference type="GO" id="GO:0016887">
    <property type="term" value="F:ATP hydrolysis activity"/>
    <property type="evidence" value="ECO:0007669"/>
    <property type="project" value="InterPro"/>
</dbReference>
<dbReference type="InterPro" id="IPR010132">
    <property type="entry name" value="ATPase_T1SS_HlyB"/>
</dbReference>
<keyword evidence="9 10" id="KW-0472">Membrane</keyword>
<evidence type="ECO:0000256" key="2">
    <source>
        <dbReference type="ARBA" id="ARBA00005417"/>
    </source>
</evidence>
<dbReference type="GO" id="GO:0008233">
    <property type="term" value="F:peptidase activity"/>
    <property type="evidence" value="ECO:0007669"/>
    <property type="project" value="InterPro"/>
</dbReference>
<keyword evidence="15" id="KW-1185">Reference proteome</keyword>
<evidence type="ECO:0000256" key="7">
    <source>
        <dbReference type="ARBA" id="ARBA00022840"/>
    </source>
</evidence>
<comment type="caution">
    <text evidence="14">The sequence shown here is derived from an EMBL/GenBank/DDBJ whole genome shotgun (WGS) entry which is preliminary data.</text>
</comment>
<keyword evidence="6" id="KW-0547">Nucleotide-binding</keyword>
<evidence type="ECO:0000256" key="1">
    <source>
        <dbReference type="ARBA" id="ARBA00004651"/>
    </source>
</evidence>
<dbReference type="PROSITE" id="PS50990">
    <property type="entry name" value="PEPTIDASE_C39"/>
    <property type="match status" value="1"/>
</dbReference>
<dbReference type="Gene3D" id="3.40.50.300">
    <property type="entry name" value="P-loop containing nucleotide triphosphate hydrolases"/>
    <property type="match status" value="1"/>
</dbReference>
<feature type="transmembrane region" description="Helical" evidence="10">
    <location>
        <begin position="149"/>
        <end position="171"/>
    </location>
</feature>
<dbReference type="PROSITE" id="PS50893">
    <property type="entry name" value="ABC_TRANSPORTER_2"/>
    <property type="match status" value="1"/>
</dbReference>
<dbReference type="InterPro" id="IPR003593">
    <property type="entry name" value="AAA+_ATPase"/>
</dbReference>
<dbReference type="Pfam" id="PF00005">
    <property type="entry name" value="ABC_tran"/>
    <property type="match status" value="1"/>
</dbReference>
<evidence type="ECO:0000256" key="10">
    <source>
        <dbReference type="SAM" id="Phobius"/>
    </source>
</evidence>
<dbReference type="GO" id="GO:0034040">
    <property type="term" value="F:ATPase-coupled lipid transmembrane transporter activity"/>
    <property type="evidence" value="ECO:0007669"/>
    <property type="project" value="TreeGrafter"/>
</dbReference>
<feature type="transmembrane region" description="Helical" evidence="10">
    <location>
        <begin position="183"/>
        <end position="204"/>
    </location>
</feature>
<dbReference type="GO" id="GO:0030256">
    <property type="term" value="C:type I protein secretion system complex"/>
    <property type="evidence" value="ECO:0007669"/>
    <property type="project" value="InterPro"/>
</dbReference>
<dbReference type="GO" id="GO:0006508">
    <property type="term" value="P:proteolysis"/>
    <property type="evidence" value="ECO:0007669"/>
    <property type="project" value="InterPro"/>
</dbReference>
<feature type="transmembrane region" description="Helical" evidence="10">
    <location>
        <begin position="379"/>
        <end position="398"/>
    </location>
</feature>
<keyword evidence="4" id="KW-1003">Cell membrane</keyword>
<keyword evidence="7" id="KW-0067">ATP-binding</keyword>
<evidence type="ECO:0000259" key="13">
    <source>
        <dbReference type="PROSITE" id="PS50990"/>
    </source>
</evidence>
<evidence type="ECO:0000256" key="9">
    <source>
        <dbReference type="ARBA" id="ARBA00023136"/>
    </source>
</evidence>
<name>A0A4Q9VSM0_9HYPH</name>
<dbReference type="InterPro" id="IPR017871">
    <property type="entry name" value="ABC_transporter-like_CS"/>
</dbReference>
<dbReference type="FunFam" id="3.40.50.300:FF:000299">
    <property type="entry name" value="ABC transporter ATP-binding protein/permease"/>
    <property type="match status" value="1"/>
</dbReference>